<accession>A0ABU4F050</accession>
<evidence type="ECO:0000313" key="7">
    <source>
        <dbReference type="Proteomes" id="UP001185792"/>
    </source>
</evidence>
<dbReference type="InterPro" id="IPR000675">
    <property type="entry name" value="Cutinase/axe"/>
</dbReference>
<proteinExistence type="inferred from homology"/>
<dbReference type="Pfam" id="PF01083">
    <property type="entry name" value="Cutinase"/>
    <property type="match status" value="1"/>
</dbReference>
<keyword evidence="4" id="KW-1015">Disulfide bond</keyword>
<evidence type="ECO:0000256" key="1">
    <source>
        <dbReference type="ARBA" id="ARBA00007534"/>
    </source>
</evidence>
<dbReference type="Gene3D" id="3.40.50.1820">
    <property type="entry name" value="alpha/beta hydrolase"/>
    <property type="match status" value="1"/>
</dbReference>
<protein>
    <submittedName>
        <fullName evidence="6">Cutinase family protein</fullName>
    </submittedName>
</protein>
<comment type="caution">
    <text evidence="6">The sequence shown here is derived from an EMBL/GenBank/DDBJ whole genome shotgun (WGS) entry which is preliminary data.</text>
</comment>
<organism evidence="6 7">
    <name type="scientific">Williamsia marianensis</name>
    <dbReference type="NCBI Taxonomy" id="85044"/>
    <lineage>
        <taxon>Bacteria</taxon>
        <taxon>Bacillati</taxon>
        <taxon>Actinomycetota</taxon>
        <taxon>Actinomycetes</taxon>
        <taxon>Mycobacteriales</taxon>
        <taxon>Nocardiaceae</taxon>
        <taxon>Williamsia</taxon>
    </lineage>
</organism>
<dbReference type="SMART" id="SM01110">
    <property type="entry name" value="Cutinase"/>
    <property type="match status" value="1"/>
</dbReference>
<reference evidence="6 7" key="1">
    <citation type="submission" date="2023-10" db="EMBL/GenBank/DDBJ databases">
        <title>Development of a sustainable strategy for remediation of hydrocarbon-contaminated territories based on the waste exchange concept.</title>
        <authorList>
            <person name="Krivoruchko A."/>
        </authorList>
    </citation>
    <scope>NUCLEOTIDE SEQUENCE [LARGE SCALE GENOMIC DNA]</scope>
    <source>
        <strain evidence="6 7">IEGM 1236</strain>
    </source>
</reference>
<dbReference type="Proteomes" id="UP001185792">
    <property type="component" value="Unassembled WGS sequence"/>
</dbReference>
<dbReference type="PANTHER" id="PTHR33630:SF9">
    <property type="entry name" value="CUTINASE 4"/>
    <property type="match status" value="1"/>
</dbReference>
<keyword evidence="2" id="KW-0719">Serine esterase</keyword>
<dbReference type="PANTHER" id="PTHR33630">
    <property type="entry name" value="CUTINASE RV1984C-RELATED-RELATED"/>
    <property type="match status" value="1"/>
</dbReference>
<evidence type="ECO:0000256" key="3">
    <source>
        <dbReference type="ARBA" id="ARBA00022801"/>
    </source>
</evidence>
<feature type="region of interest" description="Disordered" evidence="5">
    <location>
        <begin position="463"/>
        <end position="511"/>
    </location>
</feature>
<dbReference type="InterPro" id="IPR029058">
    <property type="entry name" value="AB_hydrolase_fold"/>
</dbReference>
<sequence length="511" mass="51043">MGAAAGTAAAAPSTPGGCPTLYVLGVQGTGESSEGAPVDTDGGMLGSVMRPLLALAGSKVARAYVPYPAGFGGVVEGGKEPYAASVTTAMDRLSSMITQVADKCEDTDFAFAGYSQGAHAAANVAKQIGAGNGPIDADRVAGVALFGNPARPTNAPLFPGASDQTAPEPAPGSSGESLAQIPAPQQGEVSGGGIGPTADQSSGYGELSGRVMDRCAPGDLACAAPADSPIVHLVANIGGQSELDQADPVGSLTSLGHALALTSIKAGVEVVNEDVQGETLADLSYSPTETISQRLATASDPRTPMPTIPEAINAVVKVGTIGFNAVTTVLRTTFTPDTIGALATVGLANPPAALGILAAKLGAAVVDLVPPTTVNRWANEAFDAVKANVKDNEELLDVSTMINYWKTTAAHGSYTNDAATTTGANSTLYVAQWFAALANDLAGDTFTPYNADGLLNYDSASPVSGVPVPSVPSSTPAVSSSSDSQTEQPSTSSSAPALPTLSRPALTDNGS</sequence>
<evidence type="ECO:0000256" key="5">
    <source>
        <dbReference type="SAM" id="MobiDB-lite"/>
    </source>
</evidence>
<evidence type="ECO:0000256" key="4">
    <source>
        <dbReference type="ARBA" id="ARBA00023157"/>
    </source>
</evidence>
<evidence type="ECO:0000256" key="2">
    <source>
        <dbReference type="ARBA" id="ARBA00022487"/>
    </source>
</evidence>
<dbReference type="RefSeq" id="WP_317714823.1">
    <property type="nucleotide sequence ID" value="NZ_JAWLUM010000006.1"/>
</dbReference>
<keyword evidence="7" id="KW-1185">Reference proteome</keyword>
<gene>
    <name evidence="6" type="ORF">R4198_24595</name>
</gene>
<keyword evidence="3" id="KW-0378">Hydrolase</keyword>
<dbReference type="SUPFAM" id="SSF53474">
    <property type="entry name" value="alpha/beta-Hydrolases"/>
    <property type="match status" value="1"/>
</dbReference>
<feature type="region of interest" description="Disordered" evidence="5">
    <location>
        <begin position="154"/>
        <end position="206"/>
    </location>
</feature>
<evidence type="ECO:0000313" key="6">
    <source>
        <dbReference type="EMBL" id="MDV7136882.1"/>
    </source>
</evidence>
<comment type="similarity">
    <text evidence="1">Belongs to the cutinase family.</text>
</comment>
<name>A0ABU4F050_WILMA</name>
<dbReference type="EMBL" id="JAWLUM010000006">
    <property type="protein sequence ID" value="MDV7136882.1"/>
    <property type="molecule type" value="Genomic_DNA"/>
</dbReference>